<evidence type="ECO:0000313" key="6">
    <source>
        <dbReference type="Proteomes" id="UP000232323"/>
    </source>
</evidence>
<evidence type="ECO:0000256" key="2">
    <source>
        <dbReference type="ARBA" id="ARBA00023043"/>
    </source>
</evidence>
<dbReference type="PANTHER" id="PTHR24171">
    <property type="entry name" value="ANKYRIN REPEAT DOMAIN-CONTAINING PROTEIN 39-RELATED"/>
    <property type="match status" value="1"/>
</dbReference>
<evidence type="ECO:0000256" key="4">
    <source>
        <dbReference type="SAM" id="MobiDB-lite"/>
    </source>
</evidence>
<dbReference type="PANTHER" id="PTHR24171:SF9">
    <property type="entry name" value="ANKYRIN REPEAT DOMAIN-CONTAINING PROTEIN 39"/>
    <property type="match status" value="1"/>
</dbReference>
<accession>A0A250X2E8</accession>
<dbReference type="EMBL" id="BEGY01000023">
    <property type="protein sequence ID" value="GAX77263.1"/>
    <property type="molecule type" value="Genomic_DNA"/>
</dbReference>
<dbReference type="PROSITE" id="PS50088">
    <property type="entry name" value="ANK_REPEAT"/>
    <property type="match status" value="1"/>
</dbReference>
<dbReference type="Pfam" id="PF12796">
    <property type="entry name" value="Ank_2"/>
    <property type="match status" value="1"/>
</dbReference>
<dbReference type="InterPro" id="IPR002110">
    <property type="entry name" value="Ankyrin_rpt"/>
</dbReference>
<reference evidence="5 6" key="1">
    <citation type="submission" date="2017-08" db="EMBL/GenBank/DDBJ databases">
        <title>Acidophilic green algal genome provides insights into adaptation to an acidic environment.</title>
        <authorList>
            <person name="Hirooka S."/>
            <person name="Hirose Y."/>
            <person name="Kanesaki Y."/>
            <person name="Higuchi S."/>
            <person name="Fujiwara T."/>
            <person name="Onuma R."/>
            <person name="Era A."/>
            <person name="Ohbayashi R."/>
            <person name="Uzuka A."/>
            <person name="Nozaki H."/>
            <person name="Yoshikawa H."/>
            <person name="Miyagishima S.Y."/>
        </authorList>
    </citation>
    <scope>NUCLEOTIDE SEQUENCE [LARGE SCALE GENOMIC DNA]</scope>
    <source>
        <strain evidence="5 6">NIES-2499</strain>
    </source>
</reference>
<dbReference type="SMART" id="SM00248">
    <property type="entry name" value="ANK"/>
    <property type="match status" value="2"/>
</dbReference>
<dbReference type="OrthoDB" id="194358at2759"/>
<keyword evidence="1" id="KW-0677">Repeat</keyword>
<sequence length="195" mass="20870">MSSAVDFKNAVENKDDVSASELVKKLQTSELSSLGLDAKTLLTNGLPLAAISYLERFLGEKGVGDVAVDSDGNTLLHIAAASPATTYDACKKLFALGLGVNTANKSNADTPMHVAAKCGNIEVCKALVDCGADPTKRNGKNRTPRSQPKIPESSKDYLLDVEENYKKTREEKKMGMFGAKLQETQTESAFGLRVV</sequence>
<feature type="repeat" description="ANK" evidence="3">
    <location>
        <begin position="107"/>
        <end position="139"/>
    </location>
</feature>
<dbReference type="STRING" id="1157962.A0A250X2E8"/>
<organism evidence="5 6">
    <name type="scientific">Chlamydomonas eustigma</name>
    <dbReference type="NCBI Taxonomy" id="1157962"/>
    <lineage>
        <taxon>Eukaryota</taxon>
        <taxon>Viridiplantae</taxon>
        <taxon>Chlorophyta</taxon>
        <taxon>core chlorophytes</taxon>
        <taxon>Chlorophyceae</taxon>
        <taxon>CS clade</taxon>
        <taxon>Chlamydomonadales</taxon>
        <taxon>Chlamydomonadaceae</taxon>
        <taxon>Chlamydomonas</taxon>
    </lineage>
</organism>
<dbReference type="InterPro" id="IPR036770">
    <property type="entry name" value="Ankyrin_rpt-contain_sf"/>
</dbReference>
<keyword evidence="6" id="KW-1185">Reference proteome</keyword>
<dbReference type="Gene3D" id="1.25.40.20">
    <property type="entry name" value="Ankyrin repeat-containing domain"/>
    <property type="match status" value="1"/>
</dbReference>
<dbReference type="PROSITE" id="PS50297">
    <property type="entry name" value="ANK_REP_REGION"/>
    <property type="match status" value="1"/>
</dbReference>
<keyword evidence="2 3" id="KW-0040">ANK repeat</keyword>
<feature type="region of interest" description="Disordered" evidence="4">
    <location>
        <begin position="134"/>
        <end position="157"/>
    </location>
</feature>
<evidence type="ECO:0000313" key="5">
    <source>
        <dbReference type="EMBL" id="GAX77263.1"/>
    </source>
</evidence>
<name>A0A250X2E8_9CHLO</name>
<dbReference type="SUPFAM" id="SSF48403">
    <property type="entry name" value="Ankyrin repeat"/>
    <property type="match status" value="1"/>
</dbReference>
<gene>
    <name evidence="5" type="ORF">CEUSTIGMA_g4709.t1</name>
</gene>
<evidence type="ECO:0000256" key="1">
    <source>
        <dbReference type="ARBA" id="ARBA00022737"/>
    </source>
</evidence>
<evidence type="ECO:0000256" key="3">
    <source>
        <dbReference type="PROSITE-ProRule" id="PRU00023"/>
    </source>
</evidence>
<proteinExistence type="predicted"/>
<comment type="caution">
    <text evidence="5">The sequence shown here is derived from an EMBL/GenBank/DDBJ whole genome shotgun (WGS) entry which is preliminary data.</text>
</comment>
<protein>
    <submittedName>
        <fullName evidence="5">Uncharacterized protein</fullName>
    </submittedName>
</protein>
<dbReference type="Proteomes" id="UP000232323">
    <property type="component" value="Unassembled WGS sequence"/>
</dbReference>
<dbReference type="AlphaFoldDB" id="A0A250X2E8"/>